<keyword evidence="1" id="KW-0732">Signal</keyword>
<dbReference type="EMBL" id="DTMM01000126">
    <property type="protein sequence ID" value="HFT93557.1"/>
    <property type="molecule type" value="Genomic_DNA"/>
</dbReference>
<gene>
    <name evidence="2" type="ORF">ENX03_06415</name>
</gene>
<comment type="caution">
    <text evidence="2">The sequence shown here is derived from an EMBL/GenBank/DDBJ whole genome shotgun (WGS) entry which is preliminary data.</text>
</comment>
<evidence type="ECO:0000256" key="1">
    <source>
        <dbReference type="SAM" id="SignalP"/>
    </source>
</evidence>
<sequence>MKVLIYLRRRAGKSLVIFLLPMMLASCSGSTNATGPEPPWPTGQGGSLTLWQTTNAGCYVSDNAPCSTSTPAGTNPITAVAAFSISPPPTSGSSSNYLVTGDGAGNVTAWTVPDSSTSPPSTSLSCAKPSSSSIQGVAATYTSPTTVVYFVSAGVLYADFSSTPCSTTSFNSIATTGSVVGLTVANGYVYGVSSGGKYFSIPAGTTSSSSVSPSPLPNLPSTAVIGGVTADANGLLFVTDYANSAIYAYYANGGSLTRINGTLSGNVDVTNPKAITTVYAPYGTSSGCSATGPCEFLYVTNYSQAVVQLVLSISGSGPSTSIGYTEFNAPYTDCEIINPLSMASFVDVDASSNPLQAPWVFIGQNGEVSGPCQGLSSGTTFGNGVTAYNLTP</sequence>
<organism evidence="2">
    <name type="scientific">Leptospirillum ferriphilum</name>
    <dbReference type="NCBI Taxonomy" id="178606"/>
    <lineage>
        <taxon>Bacteria</taxon>
        <taxon>Pseudomonadati</taxon>
        <taxon>Nitrospirota</taxon>
        <taxon>Nitrospiria</taxon>
        <taxon>Nitrospirales</taxon>
        <taxon>Nitrospiraceae</taxon>
        <taxon>Leptospirillum</taxon>
    </lineage>
</organism>
<accession>A0A7C3R4W6</accession>
<dbReference type="PROSITE" id="PS51257">
    <property type="entry name" value="PROKAR_LIPOPROTEIN"/>
    <property type="match status" value="1"/>
</dbReference>
<evidence type="ECO:0000313" key="2">
    <source>
        <dbReference type="EMBL" id="HFT93557.1"/>
    </source>
</evidence>
<dbReference type="SUPFAM" id="SSF101898">
    <property type="entry name" value="NHL repeat"/>
    <property type="match status" value="1"/>
</dbReference>
<protein>
    <submittedName>
        <fullName evidence="2">Uncharacterized protein</fullName>
    </submittedName>
</protein>
<name>A0A7C3R4W6_9BACT</name>
<feature type="signal peptide" evidence="1">
    <location>
        <begin position="1"/>
        <end position="33"/>
    </location>
</feature>
<reference evidence="2" key="1">
    <citation type="journal article" date="2020" name="mSystems">
        <title>Genome- and Community-Level Interaction Insights into Carbon Utilization and Element Cycling Functions of Hydrothermarchaeota in Hydrothermal Sediment.</title>
        <authorList>
            <person name="Zhou Z."/>
            <person name="Liu Y."/>
            <person name="Xu W."/>
            <person name="Pan J."/>
            <person name="Luo Z.H."/>
            <person name="Li M."/>
        </authorList>
    </citation>
    <scope>NUCLEOTIDE SEQUENCE [LARGE SCALE GENOMIC DNA]</scope>
    <source>
        <strain evidence="2">SpSt-902</strain>
    </source>
</reference>
<proteinExistence type="predicted"/>
<feature type="chain" id="PRO_5027811444" evidence="1">
    <location>
        <begin position="34"/>
        <end position="392"/>
    </location>
</feature>
<dbReference type="AlphaFoldDB" id="A0A7C3R4W6"/>